<evidence type="ECO:0000256" key="3">
    <source>
        <dbReference type="PIRSR" id="PIRSR000390-2"/>
    </source>
</evidence>
<name>A0A838ZTC3_9FLAO</name>
<dbReference type="GO" id="GO:0030170">
    <property type="term" value="F:pyridoxal phosphate binding"/>
    <property type="evidence" value="ECO:0007669"/>
    <property type="project" value="TreeGrafter"/>
</dbReference>
<dbReference type="Gene3D" id="3.40.640.10">
    <property type="entry name" value="Type I PLP-dependent aspartate aminotransferase-like (Major domain)"/>
    <property type="match status" value="1"/>
</dbReference>
<feature type="active site" description="Proton acceptor" evidence="2">
    <location>
        <position position="186"/>
    </location>
</feature>
<dbReference type="AlphaFoldDB" id="A0A838ZTC3"/>
<accession>A0A838ZTC3</accession>
<comment type="caution">
    <text evidence="5">The sequence shown here is derived from an EMBL/GenBank/DDBJ whole genome shotgun (WGS) entry which is preliminary data.</text>
</comment>
<keyword evidence="5" id="KW-0808">Transferase</keyword>
<comment type="similarity">
    <text evidence="1 4">Belongs to the DegT/DnrJ/EryC1 family.</text>
</comment>
<proteinExistence type="inferred from homology"/>
<dbReference type="SUPFAM" id="SSF53383">
    <property type="entry name" value="PLP-dependent transferases"/>
    <property type="match status" value="1"/>
</dbReference>
<feature type="modified residue" description="N6-(pyridoxal phosphate)lysine" evidence="3">
    <location>
        <position position="186"/>
    </location>
</feature>
<organism evidence="5 6">
    <name type="scientific">Moheibacter lacus</name>
    <dbReference type="NCBI Taxonomy" id="2745851"/>
    <lineage>
        <taxon>Bacteria</taxon>
        <taxon>Pseudomonadati</taxon>
        <taxon>Bacteroidota</taxon>
        <taxon>Flavobacteriia</taxon>
        <taxon>Flavobacteriales</taxon>
        <taxon>Weeksellaceae</taxon>
        <taxon>Moheibacter</taxon>
    </lineage>
</organism>
<dbReference type="Proteomes" id="UP000552241">
    <property type="component" value="Unassembled WGS sequence"/>
</dbReference>
<dbReference type="InterPro" id="IPR015422">
    <property type="entry name" value="PyrdxlP-dep_Trfase_small"/>
</dbReference>
<protein>
    <submittedName>
        <fullName evidence="5">DegT/DnrJ/EryC1/StrS family aminotransferase</fullName>
    </submittedName>
</protein>
<dbReference type="InterPro" id="IPR015421">
    <property type="entry name" value="PyrdxlP-dep_Trfase_major"/>
</dbReference>
<dbReference type="PIRSF" id="PIRSF000390">
    <property type="entry name" value="PLP_StrS"/>
    <property type="match status" value="1"/>
</dbReference>
<dbReference type="PANTHER" id="PTHR30244:SF34">
    <property type="entry name" value="DTDP-4-AMINO-4,6-DIDEOXYGALACTOSE TRANSAMINASE"/>
    <property type="match status" value="1"/>
</dbReference>
<dbReference type="RefSeq" id="WP_182043847.1">
    <property type="nucleotide sequence ID" value="NZ_JACDZE010000004.1"/>
</dbReference>
<dbReference type="InterPro" id="IPR015424">
    <property type="entry name" value="PyrdxlP-dep_Trfase"/>
</dbReference>
<evidence type="ECO:0000256" key="1">
    <source>
        <dbReference type="ARBA" id="ARBA00037999"/>
    </source>
</evidence>
<evidence type="ECO:0000256" key="2">
    <source>
        <dbReference type="PIRSR" id="PIRSR000390-1"/>
    </source>
</evidence>
<gene>
    <name evidence="5" type="ORF">HU137_10700</name>
</gene>
<evidence type="ECO:0000313" key="5">
    <source>
        <dbReference type="EMBL" id="MBA5630240.1"/>
    </source>
</evidence>
<evidence type="ECO:0000256" key="4">
    <source>
        <dbReference type="RuleBase" id="RU004508"/>
    </source>
</evidence>
<dbReference type="GO" id="GO:0008483">
    <property type="term" value="F:transaminase activity"/>
    <property type="evidence" value="ECO:0007669"/>
    <property type="project" value="UniProtKB-KW"/>
</dbReference>
<dbReference type="Pfam" id="PF01041">
    <property type="entry name" value="DegT_DnrJ_EryC1"/>
    <property type="match status" value="1"/>
</dbReference>
<dbReference type="EMBL" id="JACDZE010000004">
    <property type="protein sequence ID" value="MBA5630240.1"/>
    <property type="molecule type" value="Genomic_DNA"/>
</dbReference>
<sequence>MPGFETIGKEEKDHVNEILETGILMRYNFDNQRNNHWKAKEWEEAIQDKIQIRHAHLTSSGTTALITAVKALGIGAGDEIILPTFTFVASVEALIFCNVIPVFADVDETLTLSPESVLKAISPRTKAIMPVHMCGGMADLDQLNQIAKANDLYLIEDACQSIGGKFQNQYLGTIGDVGCFSFDFVKTITSGEGGAVLTQDSSIYEYAHQFSDHGHDHLGNDRGAEKHPTLGLNFRISELQAAVGLAQWHKLDEILSQQRKIKSIIKNELLQFPEIQFRKYPDPSGDNGSFLSIFLTDETMTRKVVENLKSEGIPCAYWYDNHWHYIKKWDHFKHLKNDETYFAEFRDLLPDYENQDFSISDQIISRTITFPISLKINEITAKELGKKITEIIINQYNKK</sequence>
<reference evidence="5 6" key="1">
    <citation type="submission" date="2020-07" db="EMBL/GenBank/DDBJ databases">
        <title>Moheibacter lacus sp. nov., a member of the family Flavobacteriaceae isolated from freshwater lake sediment.</title>
        <authorList>
            <person name="Liu Y."/>
        </authorList>
    </citation>
    <scope>NUCLEOTIDE SEQUENCE [LARGE SCALE GENOMIC DNA]</scope>
    <source>
        <strain evidence="5 6">BDHS18</strain>
    </source>
</reference>
<dbReference type="Gene3D" id="3.90.1150.10">
    <property type="entry name" value="Aspartate Aminotransferase, domain 1"/>
    <property type="match status" value="1"/>
</dbReference>
<evidence type="ECO:0000313" key="6">
    <source>
        <dbReference type="Proteomes" id="UP000552241"/>
    </source>
</evidence>
<keyword evidence="6" id="KW-1185">Reference proteome</keyword>
<dbReference type="GO" id="GO:0000271">
    <property type="term" value="P:polysaccharide biosynthetic process"/>
    <property type="evidence" value="ECO:0007669"/>
    <property type="project" value="TreeGrafter"/>
</dbReference>
<keyword evidence="3 4" id="KW-0663">Pyridoxal phosphate</keyword>
<dbReference type="PANTHER" id="PTHR30244">
    <property type="entry name" value="TRANSAMINASE"/>
    <property type="match status" value="1"/>
</dbReference>
<dbReference type="InterPro" id="IPR000653">
    <property type="entry name" value="DegT/StrS_aminotransferase"/>
</dbReference>
<keyword evidence="5" id="KW-0032">Aminotransferase</keyword>
<dbReference type="CDD" id="cd00616">
    <property type="entry name" value="AHBA_syn"/>
    <property type="match status" value="1"/>
</dbReference>